<dbReference type="EMBL" id="CADCUW010000201">
    <property type="protein sequence ID" value="CAA9407227.1"/>
    <property type="molecule type" value="Genomic_DNA"/>
</dbReference>
<sequence length="55" mass="6468">MAYEERDCWKCEDRGRVLRSSHPMERPTWTVCGHCGGTGKTLVFLYPKPRRRRAS</sequence>
<dbReference type="AlphaFoldDB" id="A0A6J4P9J8"/>
<organism evidence="1">
    <name type="scientific">uncultured Rubrobacteraceae bacterium</name>
    <dbReference type="NCBI Taxonomy" id="349277"/>
    <lineage>
        <taxon>Bacteria</taxon>
        <taxon>Bacillati</taxon>
        <taxon>Actinomycetota</taxon>
        <taxon>Rubrobacteria</taxon>
        <taxon>Rubrobacterales</taxon>
        <taxon>Rubrobacteraceae</taxon>
        <taxon>environmental samples</taxon>
    </lineage>
</organism>
<dbReference type="InterPro" id="IPR036410">
    <property type="entry name" value="HSP_DnaJ_Cys-rich_dom_sf"/>
</dbReference>
<dbReference type="SUPFAM" id="SSF57938">
    <property type="entry name" value="DnaJ/Hsp40 cysteine-rich domain"/>
    <property type="match status" value="1"/>
</dbReference>
<name>A0A6J4P9J8_9ACTN</name>
<evidence type="ECO:0000313" key="1">
    <source>
        <dbReference type="EMBL" id="CAA9407227.1"/>
    </source>
</evidence>
<accession>A0A6J4P9J8</accession>
<proteinExistence type="predicted"/>
<reference evidence="1" key="1">
    <citation type="submission" date="2020-02" db="EMBL/GenBank/DDBJ databases">
        <authorList>
            <person name="Meier V. D."/>
        </authorList>
    </citation>
    <scope>NUCLEOTIDE SEQUENCE</scope>
    <source>
        <strain evidence="1">AVDCRST_MAG01</strain>
    </source>
</reference>
<gene>
    <name evidence="1" type="ORF">AVDCRST_MAG01-01-1397</name>
</gene>
<protein>
    <submittedName>
        <fullName evidence="1">Uncharacterized protein</fullName>
    </submittedName>
</protein>